<proteinExistence type="predicted"/>
<evidence type="ECO:0000313" key="1">
    <source>
        <dbReference type="EMBL" id="MPW17903.1"/>
    </source>
</evidence>
<evidence type="ECO:0008006" key="3">
    <source>
        <dbReference type="Google" id="ProtNLM"/>
    </source>
</evidence>
<dbReference type="RefSeq" id="WP_152758675.1">
    <property type="nucleotide sequence ID" value="NZ_WHNP01000010.1"/>
</dbReference>
<protein>
    <recommendedName>
        <fullName evidence="3">DUF2188 domain-containing protein</fullName>
    </recommendedName>
</protein>
<accession>A0A7X1NAF4</accession>
<dbReference type="AlphaFoldDB" id="A0A7X1NAF4"/>
<sequence>MSATGKAFWLVWSPSGVTPPKYRDESRESAIAEAERLARERVGAEFYVLAATDLRAVDRMVRTQLLSIDDRDIPF</sequence>
<keyword evidence="2" id="KW-1185">Reference proteome</keyword>
<gene>
    <name evidence="1" type="ORF">GCT13_13385</name>
</gene>
<dbReference type="Proteomes" id="UP000484381">
    <property type="component" value="Unassembled WGS sequence"/>
</dbReference>
<organism evidence="1 2">
    <name type="scientific">Paraburkholderia franconis</name>
    <dbReference type="NCBI Taxonomy" id="2654983"/>
    <lineage>
        <taxon>Bacteria</taxon>
        <taxon>Pseudomonadati</taxon>
        <taxon>Pseudomonadota</taxon>
        <taxon>Betaproteobacteria</taxon>
        <taxon>Burkholderiales</taxon>
        <taxon>Burkholderiaceae</taxon>
        <taxon>Paraburkholderia</taxon>
    </lineage>
</organism>
<reference evidence="1 2" key="1">
    <citation type="submission" date="2019-10" db="EMBL/GenBank/DDBJ databases">
        <title>Paraburkholderia sp. isolated from nodules of Mimosa pudica from Brazilian Atlantic Forest soils.</title>
        <authorList>
            <person name="Paulitsch F."/>
            <person name="Hungria M."/>
            <person name="Dall'Agnol R."/>
        </authorList>
    </citation>
    <scope>NUCLEOTIDE SEQUENCE [LARGE SCALE GENOMIC DNA]</scope>
    <source>
        <strain evidence="1 2">CNPSo 3157</strain>
    </source>
</reference>
<evidence type="ECO:0000313" key="2">
    <source>
        <dbReference type="Proteomes" id="UP000484381"/>
    </source>
</evidence>
<dbReference type="EMBL" id="WHNP01000010">
    <property type="protein sequence ID" value="MPW17903.1"/>
    <property type="molecule type" value="Genomic_DNA"/>
</dbReference>
<name>A0A7X1NAF4_9BURK</name>
<comment type="caution">
    <text evidence="1">The sequence shown here is derived from an EMBL/GenBank/DDBJ whole genome shotgun (WGS) entry which is preliminary data.</text>
</comment>